<accession>A0ABM0M7J4</accession>
<gene>
    <name evidence="4" type="primary">LOC102807102</name>
</gene>
<evidence type="ECO:0000256" key="1">
    <source>
        <dbReference type="SAM" id="MobiDB-lite"/>
    </source>
</evidence>
<evidence type="ECO:0000313" key="3">
    <source>
        <dbReference type="Proteomes" id="UP000694865"/>
    </source>
</evidence>
<dbReference type="Gene3D" id="6.10.140.1270">
    <property type="match status" value="1"/>
</dbReference>
<dbReference type="PROSITE" id="PS51505">
    <property type="entry name" value="SCA7"/>
    <property type="match status" value="1"/>
</dbReference>
<feature type="compositionally biased region" description="Basic and acidic residues" evidence="1">
    <location>
        <begin position="199"/>
        <end position="212"/>
    </location>
</feature>
<feature type="compositionally biased region" description="Low complexity" evidence="1">
    <location>
        <begin position="371"/>
        <end position="384"/>
    </location>
</feature>
<name>A0ABM0M7J4_SACKO</name>
<feature type="region of interest" description="Disordered" evidence="1">
    <location>
        <begin position="162"/>
        <end position="299"/>
    </location>
</feature>
<dbReference type="GeneID" id="102807102"/>
<feature type="compositionally biased region" description="Polar residues" evidence="1">
    <location>
        <begin position="592"/>
        <end position="604"/>
    </location>
</feature>
<feature type="compositionally biased region" description="Polar residues" evidence="1">
    <location>
        <begin position="789"/>
        <end position="805"/>
    </location>
</feature>
<dbReference type="Proteomes" id="UP000694865">
    <property type="component" value="Unplaced"/>
</dbReference>
<feature type="compositionally biased region" description="Low complexity" evidence="1">
    <location>
        <begin position="225"/>
        <end position="293"/>
    </location>
</feature>
<feature type="compositionally biased region" description="Low complexity" evidence="1">
    <location>
        <begin position="173"/>
        <end position="191"/>
    </location>
</feature>
<feature type="compositionally biased region" description="Low complexity" evidence="1">
    <location>
        <begin position="866"/>
        <end position="882"/>
    </location>
</feature>
<organism evidence="3 4">
    <name type="scientific">Saccoglossus kowalevskii</name>
    <name type="common">Acorn worm</name>
    <dbReference type="NCBI Taxonomy" id="10224"/>
    <lineage>
        <taxon>Eukaryota</taxon>
        <taxon>Metazoa</taxon>
        <taxon>Hemichordata</taxon>
        <taxon>Enteropneusta</taxon>
        <taxon>Harrimaniidae</taxon>
        <taxon>Saccoglossus</taxon>
    </lineage>
</organism>
<feature type="region of interest" description="Disordered" evidence="1">
    <location>
        <begin position="760"/>
        <end position="844"/>
    </location>
</feature>
<dbReference type="InterPro" id="IPR013243">
    <property type="entry name" value="SCA7_dom"/>
</dbReference>
<dbReference type="InterPro" id="IPR052237">
    <property type="entry name" value="Ataxin-7-like_regulator"/>
</dbReference>
<keyword evidence="3" id="KW-1185">Reference proteome</keyword>
<feature type="region of interest" description="Disordered" evidence="1">
    <location>
        <begin position="119"/>
        <end position="139"/>
    </location>
</feature>
<feature type="domain" description="SCA7" evidence="2">
    <location>
        <begin position="300"/>
        <end position="367"/>
    </location>
</feature>
<feature type="compositionally biased region" description="Polar residues" evidence="1">
    <location>
        <begin position="413"/>
        <end position="432"/>
    </location>
</feature>
<evidence type="ECO:0000313" key="4">
    <source>
        <dbReference type="RefSeq" id="XP_006815985.1"/>
    </source>
</evidence>
<feature type="region of interest" description="Disordered" evidence="1">
    <location>
        <begin position="371"/>
        <end position="440"/>
    </location>
</feature>
<feature type="region of interest" description="Disordered" evidence="1">
    <location>
        <begin position="546"/>
        <end position="604"/>
    </location>
</feature>
<proteinExistence type="predicted"/>
<dbReference type="Pfam" id="PF08313">
    <property type="entry name" value="SCA7"/>
    <property type="match status" value="1"/>
</dbReference>
<feature type="compositionally biased region" description="Low complexity" evidence="1">
    <location>
        <begin position="806"/>
        <end position="825"/>
    </location>
</feature>
<dbReference type="RefSeq" id="XP_006815985.1">
    <property type="nucleotide sequence ID" value="XM_006815922.1"/>
</dbReference>
<feature type="compositionally biased region" description="Polar residues" evidence="1">
    <location>
        <begin position="832"/>
        <end position="842"/>
    </location>
</feature>
<feature type="compositionally biased region" description="Low complexity" evidence="1">
    <location>
        <begin position="392"/>
        <end position="403"/>
    </location>
</feature>
<feature type="compositionally biased region" description="Polar residues" evidence="1">
    <location>
        <begin position="127"/>
        <end position="139"/>
    </location>
</feature>
<reference evidence="4" key="1">
    <citation type="submission" date="2025-08" db="UniProtKB">
        <authorList>
            <consortium name="RefSeq"/>
        </authorList>
    </citation>
    <scope>IDENTIFICATION</scope>
    <source>
        <tissue evidence="4">Testes</tissue>
    </source>
</reference>
<sequence>MATLDNSPSLFLGQPWTAWADRLPIQDREAVDGAEQSVSEEVDPRAGPMRLRKEDMSCFGICPSKDDFYLAVCEHCGQVIKPQALENHMALRHANAPSLPTPTPSPVLSFSNNSPVCSNSSSCESNAGTPQKPHSSTIVQSDNVKHKDVNKMIITAKPTIGACVRTPSPQNAKLTSTPPSTPKTMPSQTKKNYTSPVVKMERSSRALEELANLKKSQTMTDKKNNIATNNNNSDAINGTSSSKNSTPTNKSTSKSTPPSTKSGSSTSKNSQSGKSATPTSKSTTPKSSSTTKKNSPRKLLPCKDREFDANKHCGVWLSDIQKHCTRSLTCKTHALSLRRGVAGRRKPFDDLLLEHRARREKEMQLVNEAKLLQQKKSQQSANNKTSTDESANKIPSPSKSSNSLTHKRPLPSTPTGVLSHSLNTATSSTDNKLGSDAEIDGADETDNLNCPYTNHHPKPAAVCTFGARLMGRGCYVFNRKSDYVRSSLMSLVERHLHPPPFKKMCISSLKTSTLGSPVTQAVPVDKGLPTYSTAISAMSGNFTPIMANGPLNKTQNSSKKSKSNSKQGKSKDGLSASMSKSKSRRKSGSNSTISQASVMPGLTTTSNSLAPLTIPLQSGSGSGFNINTATYPEMGQNAILSSSTGNLIKDLSIVVTNIDANVNNGLTPGQVINGVNTGSPHVLATNTGQIVTSNIGQLAAVNNAQARLQFHTTVPITTTAQLANLSSANFHASIGSSMQGNVICTMGDMKQSSVPVAKAANANKTNARSRNKSGKQSNTTRIHAARQGSMASSNLNRTDSSFDTTSSGPPSAQPSPGSMSMTPSPNFRPGSISPQISVQSPLPNGIIPSPSAINLKVNHFPTVTISPSRNSTPSPITITSSTEASPNNSGHFNSSMFTQTGKSSSAARANTNFQKQIYKQHQSLTSQQSPMPQLQTQHHQLANIVAASQIFPNMQQLQPNLLKQESGKAPPSLTIQPVAIRLPIQQSQPITIPQPSSQPKTIESHQLLLRQSDETM</sequence>
<evidence type="ECO:0000259" key="2">
    <source>
        <dbReference type="PROSITE" id="PS51505"/>
    </source>
</evidence>
<dbReference type="PANTHER" id="PTHR15117">
    <property type="entry name" value="ATAXIN 7 RELATED"/>
    <property type="match status" value="1"/>
</dbReference>
<protein>
    <submittedName>
        <fullName evidence="4">Ataxin-7-like protein 1-like</fullName>
    </submittedName>
</protein>
<feature type="region of interest" description="Disordered" evidence="1">
    <location>
        <begin position="866"/>
        <end position="889"/>
    </location>
</feature>
<dbReference type="PANTHER" id="PTHR15117:SF24">
    <property type="entry name" value="SCA7 DOMAIN-CONTAINING PROTEIN"/>
    <property type="match status" value="1"/>
</dbReference>